<evidence type="ECO:0000313" key="4">
    <source>
        <dbReference type="EMBL" id="QSQ24155.1"/>
    </source>
</evidence>
<dbReference type="InterPro" id="IPR000477">
    <property type="entry name" value="RT_dom"/>
</dbReference>
<keyword evidence="4" id="KW-0695">RNA-directed DNA polymerase</keyword>
<dbReference type="InterPro" id="IPR051083">
    <property type="entry name" value="GrpII_Intron_Splice-Mob/Def"/>
</dbReference>
<gene>
    <name evidence="4" type="primary">ltrA</name>
    <name evidence="4" type="ORF">JY651_04060</name>
</gene>
<dbReference type="EMBL" id="CP071090">
    <property type="protein sequence ID" value="QSQ24155.1"/>
    <property type="molecule type" value="Genomic_DNA"/>
</dbReference>
<evidence type="ECO:0000256" key="2">
    <source>
        <dbReference type="SAM" id="MobiDB-lite"/>
    </source>
</evidence>
<dbReference type="PANTHER" id="PTHR34047:SF8">
    <property type="entry name" value="PROTEIN YKFC"/>
    <property type="match status" value="1"/>
</dbReference>
<evidence type="ECO:0000313" key="5">
    <source>
        <dbReference type="Proteomes" id="UP000662747"/>
    </source>
</evidence>
<dbReference type="NCBIfam" id="TIGR04416">
    <property type="entry name" value="group_II_RT_mat"/>
    <property type="match status" value="1"/>
</dbReference>
<feature type="compositionally biased region" description="Basic and acidic residues" evidence="2">
    <location>
        <begin position="1"/>
        <end position="10"/>
    </location>
</feature>
<sequence length="612" mass="69713">MEWRMKEPHIEGPATHDGPESCATTREGGGEALTGGQAGWVLSREISQSRAPTRLSDAEGHTDRDATASPWLGPARSETPCTSGSFMLENREVPRPPAADGAAGRTGKADGRTPVMHGRGKSDRPVVPTKSPNKAGKPAAEAAEGRGLAKGNTDQQNAPRTQSRAHGAPSALDRVREAARKDRKAKFTTLLHHVTVERLSAAFHALSRSAAPGVDGVTWEQYAGNLEANVRDLHTRLHRGAYRARPSRRAYIPKADGRQRPLGIAALEDKLVQRAVVEVLNAIYETDFLGFSYGFRPGRSQHQALDALSAGIYLKKVNWVLDADIRGFFDAIDHGWMRKFLEHRIGDTRLLRLVQKWLAAGVMEDGKWTRSKEGTPQGATVSPLLANLYLHYVLDLWSQRWRKQVARGEVILVRYADDFVVGFQHRSDAERYWRELRERLRGFALELHPEKTRLIEFGLYAAERRRERSQGRPETFNFLGFTHICARTRTGRFLLKRRTMRKRMRDKLREVKIELQQRRHQPLPAQGQWLGSVVRGYFAYHAVPSNVHALQAFRTQVTRHWLHALRRRSQRDRMTWERMRELSGRWLPMPRILHPWPIERFRVRTQGKSPVR</sequence>
<feature type="domain" description="Reverse transcriptase" evidence="3">
    <location>
        <begin position="233"/>
        <end position="483"/>
    </location>
</feature>
<dbReference type="PROSITE" id="PS50878">
    <property type="entry name" value="RT_POL"/>
    <property type="match status" value="1"/>
</dbReference>
<dbReference type="Pfam" id="PF00078">
    <property type="entry name" value="RVT_1"/>
    <property type="match status" value="1"/>
</dbReference>
<feature type="region of interest" description="Disordered" evidence="2">
    <location>
        <begin position="1"/>
        <end position="171"/>
    </location>
</feature>
<dbReference type="PANTHER" id="PTHR34047">
    <property type="entry name" value="NUCLEAR INTRON MATURASE 1, MITOCHONDRIAL-RELATED"/>
    <property type="match status" value="1"/>
</dbReference>
<keyword evidence="4" id="KW-0548">Nucleotidyltransferase</keyword>
<dbReference type="Gene3D" id="3.30.70.270">
    <property type="match status" value="1"/>
</dbReference>
<reference evidence="4 5" key="1">
    <citation type="submission" date="2021-02" db="EMBL/GenBank/DDBJ databases">
        <title>De Novo genome assembly of isolated myxobacteria.</title>
        <authorList>
            <person name="Stevens D.C."/>
        </authorList>
    </citation>
    <scope>NUCLEOTIDE SEQUENCE [LARGE SCALE GENOMIC DNA]</scope>
    <source>
        <strain evidence="5">SCPEA02</strain>
    </source>
</reference>
<organism evidence="4 5">
    <name type="scientific">Pyxidicoccus parkwayensis</name>
    <dbReference type="NCBI Taxonomy" id="2813578"/>
    <lineage>
        <taxon>Bacteria</taxon>
        <taxon>Pseudomonadati</taxon>
        <taxon>Myxococcota</taxon>
        <taxon>Myxococcia</taxon>
        <taxon>Myxococcales</taxon>
        <taxon>Cystobacterineae</taxon>
        <taxon>Myxococcaceae</taxon>
        <taxon>Pyxidicoccus</taxon>
    </lineage>
</organism>
<dbReference type="InterPro" id="IPR043128">
    <property type="entry name" value="Rev_trsase/Diguanyl_cyclase"/>
</dbReference>
<dbReference type="InterPro" id="IPR043502">
    <property type="entry name" value="DNA/RNA_pol_sf"/>
</dbReference>
<evidence type="ECO:0000256" key="1">
    <source>
        <dbReference type="ARBA" id="ARBA00034120"/>
    </source>
</evidence>
<protein>
    <submittedName>
        <fullName evidence="4">Group II intron reverse transcriptase/maturase</fullName>
        <ecNumber evidence="4">2.7.7.49</ecNumber>
    </submittedName>
</protein>
<dbReference type="CDD" id="cd01651">
    <property type="entry name" value="RT_G2_intron"/>
    <property type="match status" value="1"/>
</dbReference>
<name>A0ABX7NZB6_9BACT</name>
<dbReference type="EC" id="2.7.7.49" evidence="4"/>
<feature type="compositionally biased region" description="Basic and acidic residues" evidence="2">
    <location>
        <begin position="56"/>
        <end position="66"/>
    </location>
</feature>
<keyword evidence="5" id="KW-1185">Reference proteome</keyword>
<evidence type="ECO:0000259" key="3">
    <source>
        <dbReference type="PROSITE" id="PS50878"/>
    </source>
</evidence>
<dbReference type="Proteomes" id="UP000662747">
    <property type="component" value="Chromosome"/>
</dbReference>
<dbReference type="InterPro" id="IPR030931">
    <property type="entry name" value="Group_II_RT_mat"/>
</dbReference>
<dbReference type="GO" id="GO:0003964">
    <property type="term" value="F:RNA-directed DNA polymerase activity"/>
    <property type="evidence" value="ECO:0007669"/>
    <property type="project" value="UniProtKB-KW"/>
</dbReference>
<feature type="compositionally biased region" description="Polar residues" evidence="2">
    <location>
        <begin position="152"/>
        <end position="164"/>
    </location>
</feature>
<dbReference type="SUPFAM" id="SSF56672">
    <property type="entry name" value="DNA/RNA polymerases"/>
    <property type="match status" value="1"/>
</dbReference>
<keyword evidence="4" id="KW-0808">Transferase</keyword>
<accession>A0ABX7NZB6</accession>
<feature type="compositionally biased region" description="Low complexity" evidence="2">
    <location>
        <begin position="132"/>
        <end position="142"/>
    </location>
</feature>
<comment type="similarity">
    <text evidence="1">Belongs to the bacterial reverse transcriptase family.</text>
</comment>
<proteinExistence type="inferred from homology"/>